<reference evidence="20 21" key="1">
    <citation type="submission" date="2018-05" db="EMBL/GenBank/DDBJ databases">
        <title>Abyssibacter profundi OUC007T gen. nov., sp. nov, a marine bacterium isolated from seawater of the Mariana Trench.</title>
        <authorList>
            <person name="Zhou S."/>
        </authorList>
    </citation>
    <scope>NUCLEOTIDE SEQUENCE [LARGE SCALE GENOMIC DNA]</scope>
    <source>
        <strain evidence="20 21">OUC007</strain>
    </source>
</reference>
<dbReference type="InterPro" id="IPR004358">
    <property type="entry name" value="Sig_transdc_His_kin-like_C"/>
</dbReference>
<evidence type="ECO:0000256" key="7">
    <source>
        <dbReference type="ARBA" id="ARBA00022553"/>
    </source>
</evidence>
<dbReference type="SUPFAM" id="SSF55874">
    <property type="entry name" value="ATPase domain of HSP90 chaperone/DNA topoisomerase II/histidine kinase"/>
    <property type="match status" value="1"/>
</dbReference>
<keyword evidence="6" id="KW-1003">Cell membrane</keyword>
<keyword evidence="14" id="KW-1133">Transmembrane helix</keyword>
<evidence type="ECO:0000256" key="13">
    <source>
        <dbReference type="ARBA" id="ARBA00022840"/>
    </source>
</evidence>
<dbReference type="CDD" id="cd00130">
    <property type="entry name" value="PAS"/>
    <property type="match status" value="1"/>
</dbReference>
<gene>
    <name evidence="20" type="ORF">DEH80_02615</name>
</gene>
<evidence type="ECO:0000256" key="6">
    <source>
        <dbReference type="ARBA" id="ARBA00022475"/>
    </source>
</evidence>
<dbReference type="SMART" id="SM00387">
    <property type="entry name" value="HATPase_c"/>
    <property type="match status" value="1"/>
</dbReference>
<dbReference type="SUPFAM" id="SSF55785">
    <property type="entry name" value="PYP-like sensor domain (PAS domain)"/>
    <property type="match status" value="1"/>
</dbReference>
<keyword evidence="21" id="KW-1185">Reference proteome</keyword>
<evidence type="ECO:0000256" key="17">
    <source>
        <dbReference type="ARBA" id="ARBA00025207"/>
    </source>
</evidence>
<dbReference type="SUPFAM" id="SSF47384">
    <property type="entry name" value="Homodimeric domain of signal transducing histidine kinase"/>
    <property type="match status" value="1"/>
</dbReference>
<dbReference type="InterPro" id="IPR036890">
    <property type="entry name" value="HATPase_C_sf"/>
</dbReference>
<evidence type="ECO:0000313" key="20">
    <source>
        <dbReference type="EMBL" id="PWN57404.1"/>
    </source>
</evidence>
<evidence type="ECO:0000256" key="14">
    <source>
        <dbReference type="ARBA" id="ARBA00022989"/>
    </source>
</evidence>
<dbReference type="Gene3D" id="1.10.287.130">
    <property type="match status" value="1"/>
</dbReference>
<evidence type="ECO:0000256" key="9">
    <source>
        <dbReference type="ARBA" id="ARBA00022679"/>
    </source>
</evidence>
<keyword evidence="13" id="KW-0067">ATP-binding</keyword>
<dbReference type="InterPro" id="IPR050351">
    <property type="entry name" value="BphY/WalK/GraS-like"/>
</dbReference>
<evidence type="ECO:0000256" key="5">
    <source>
        <dbReference type="ARBA" id="ARBA00022448"/>
    </source>
</evidence>
<evidence type="ECO:0000313" key="21">
    <source>
        <dbReference type="Proteomes" id="UP000251800"/>
    </source>
</evidence>
<dbReference type="PRINTS" id="PR00344">
    <property type="entry name" value="BCTRLSENSOR"/>
</dbReference>
<dbReference type="GO" id="GO:0004721">
    <property type="term" value="F:phosphoprotein phosphatase activity"/>
    <property type="evidence" value="ECO:0007669"/>
    <property type="project" value="InterPro"/>
</dbReference>
<dbReference type="PANTHER" id="PTHR45453:SF1">
    <property type="entry name" value="PHOSPHATE REGULON SENSOR PROTEIN PHOR"/>
    <property type="match status" value="1"/>
</dbReference>
<dbReference type="Proteomes" id="UP000251800">
    <property type="component" value="Unassembled WGS sequence"/>
</dbReference>
<dbReference type="SMART" id="SM00091">
    <property type="entry name" value="PAS"/>
    <property type="match status" value="1"/>
</dbReference>
<dbReference type="Gene3D" id="3.30.565.10">
    <property type="entry name" value="Histidine kinase-like ATPase, C-terminal domain"/>
    <property type="match status" value="1"/>
</dbReference>
<evidence type="ECO:0000256" key="2">
    <source>
        <dbReference type="ARBA" id="ARBA00004236"/>
    </source>
</evidence>
<keyword evidence="10" id="KW-0812">Transmembrane</keyword>
<evidence type="ECO:0000256" key="11">
    <source>
        <dbReference type="ARBA" id="ARBA00022741"/>
    </source>
</evidence>
<dbReference type="Pfam" id="PF00989">
    <property type="entry name" value="PAS"/>
    <property type="match status" value="1"/>
</dbReference>
<protein>
    <recommendedName>
        <fullName evidence="4">Phosphate regulon sensor protein PhoR</fullName>
        <ecNumber evidence="3">2.7.13.3</ecNumber>
    </recommendedName>
</protein>
<accession>A0A363UPM8</accession>
<keyword evidence="15" id="KW-0902">Two-component regulatory system</keyword>
<keyword evidence="11" id="KW-0547">Nucleotide-binding</keyword>
<dbReference type="InterPro" id="IPR005467">
    <property type="entry name" value="His_kinase_dom"/>
</dbReference>
<evidence type="ECO:0000259" key="18">
    <source>
        <dbReference type="PROSITE" id="PS50109"/>
    </source>
</evidence>
<dbReference type="GO" id="GO:0005524">
    <property type="term" value="F:ATP binding"/>
    <property type="evidence" value="ECO:0007669"/>
    <property type="project" value="UniProtKB-KW"/>
</dbReference>
<keyword evidence="16" id="KW-0472">Membrane</keyword>
<dbReference type="GO" id="GO:0005886">
    <property type="term" value="C:plasma membrane"/>
    <property type="evidence" value="ECO:0007669"/>
    <property type="project" value="UniProtKB-SubCell"/>
</dbReference>
<dbReference type="FunFam" id="3.30.565.10:FF:000032">
    <property type="entry name" value="Phosphate regulon sensor histidine kinase PhoR"/>
    <property type="match status" value="1"/>
</dbReference>
<dbReference type="InterPro" id="IPR014310">
    <property type="entry name" value="Sig_transdc_His_kinase_PhoR"/>
</dbReference>
<keyword evidence="9" id="KW-0808">Transferase</keyword>
<dbReference type="PROSITE" id="PS50109">
    <property type="entry name" value="HIS_KIN"/>
    <property type="match status" value="1"/>
</dbReference>
<dbReference type="FunFam" id="1.10.287.130:FF:000001">
    <property type="entry name" value="Two-component sensor histidine kinase"/>
    <property type="match status" value="1"/>
</dbReference>
<dbReference type="GO" id="GO:0016036">
    <property type="term" value="P:cellular response to phosphate starvation"/>
    <property type="evidence" value="ECO:0007669"/>
    <property type="project" value="TreeGrafter"/>
</dbReference>
<dbReference type="PANTHER" id="PTHR45453">
    <property type="entry name" value="PHOSPHATE REGULON SENSOR PROTEIN PHOR"/>
    <property type="match status" value="1"/>
</dbReference>
<dbReference type="OrthoDB" id="9813151at2"/>
<feature type="domain" description="Histidine kinase" evidence="18">
    <location>
        <begin position="212"/>
        <end position="428"/>
    </location>
</feature>
<name>A0A363UPM8_9GAMM</name>
<dbReference type="InterPro" id="IPR003661">
    <property type="entry name" value="HisK_dim/P_dom"/>
</dbReference>
<dbReference type="InterPro" id="IPR000014">
    <property type="entry name" value="PAS"/>
</dbReference>
<dbReference type="Pfam" id="PF02518">
    <property type="entry name" value="HATPase_c"/>
    <property type="match status" value="1"/>
</dbReference>
<comment type="subcellular location">
    <subcellularLocation>
        <location evidence="2">Cell membrane</location>
    </subcellularLocation>
</comment>
<dbReference type="InterPro" id="IPR013767">
    <property type="entry name" value="PAS_fold"/>
</dbReference>
<evidence type="ECO:0000256" key="4">
    <source>
        <dbReference type="ARBA" id="ARBA00019665"/>
    </source>
</evidence>
<dbReference type="NCBIfam" id="NF008235">
    <property type="entry name" value="PRK11006.1"/>
    <property type="match status" value="1"/>
</dbReference>
<dbReference type="RefSeq" id="WP_109718907.1">
    <property type="nucleotide sequence ID" value="NZ_QEQK01000002.1"/>
</dbReference>
<dbReference type="AlphaFoldDB" id="A0A363UPM8"/>
<keyword evidence="12 20" id="KW-0418">Kinase</keyword>
<dbReference type="InterPro" id="IPR003594">
    <property type="entry name" value="HATPase_dom"/>
</dbReference>
<dbReference type="CDD" id="cd00082">
    <property type="entry name" value="HisKA"/>
    <property type="match status" value="1"/>
</dbReference>
<feature type="domain" description="PAS" evidence="19">
    <location>
        <begin position="89"/>
        <end position="151"/>
    </location>
</feature>
<comment type="function">
    <text evidence="17">Member of the two-component regulatory system PhoR/PhoB involved in the phosphate regulon genes expression. PhoR may function as a membrane-associated protein kinase that phosphorylates PhoB in response to environmental signals.</text>
</comment>
<dbReference type="GO" id="GO:0006355">
    <property type="term" value="P:regulation of DNA-templated transcription"/>
    <property type="evidence" value="ECO:0007669"/>
    <property type="project" value="InterPro"/>
</dbReference>
<comment type="catalytic activity">
    <reaction evidence="1">
        <text>ATP + protein L-histidine = ADP + protein N-phospho-L-histidine.</text>
        <dbReference type="EC" id="2.7.13.3"/>
    </reaction>
</comment>
<evidence type="ECO:0000256" key="12">
    <source>
        <dbReference type="ARBA" id="ARBA00022777"/>
    </source>
</evidence>
<keyword evidence="7" id="KW-0597">Phosphoprotein</keyword>
<dbReference type="EMBL" id="QEQK01000002">
    <property type="protein sequence ID" value="PWN57404.1"/>
    <property type="molecule type" value="Genomic_DNA"/>
</dbReference>
<dbReference type="SMART" id="SM00388">
    <property type="entry name" value="HisKA"/>
    <property type="match status" value="1"/>
</dbReference>
<evidence type="ECO:0000256" key="16">
    <source>
        <dbReference type="ARBA" id="ARBA00023136"/>
    </source>
</evidence>
<proteinExistence type="predicted"/>
<organism evidence="20 21">
    <name type="scientific">Abyssibacter profundi</name>
    <dbReference type="NCBI Taxonomy" id="2182787"/>
    <lineage>
        <taxon>Bacteria</taxon>
        <taxon>Pseudomonadati</taxon>
        <taxon>Pseudomonadota</taxon>
        <taxon>Gammaproteobacteria</taxon>
        <taxon>Chromatiales</taxon>
        <taxon>Oceanococcaceae</taxon>
        <taxon>Abyssibacter</taxon>
    </lineage>
</organism>
<evidence type="ECO:0000256" key="8">
    <source>
        <dbReference type="ARBA" id="ARBA00022592"/>
    </source>
</evidence>
<dbReference type="EC" id="2.7.13.3" evidence="3"/>
<dbReference type="Pfam" id="PF00512">
    <property type="entry name" value="HisKA"/>
    <property type="match status" value="1"/>
</dbReference>
<dbReference type="InterPro" id="IPR036097">
    <property type="entry name" value="HisK_dim/P_sf"/>
</dbReference>
<keyword evidence="5" id="KW-0813">Transport</keyword>
<keyword evidence="8" id="KW-0592">Phosphate transport</keyword>
<evidence type="ECO:0000256" key="3">
    <source>
        <dbReference type="ARBA" id="ARBA00012438"/>
    </source>
</evidence>
<dbReference type="NCBIfam" id="TIGR02966">
    <property type="entry name" value="phoR_proteo"/>
    <property type="match status" value="1"/>
</dbReference>
<dbReference type="PROSITE" id="PS50112">
    <property type="entry name" value="PAS"/>
    <property type="match status" value="1"/>
</dbReference>
<evidence type="ECO:0000256" key="15">
    <source>
        <dbReference type="ARBA" id="ARBA00023012"/>
    </source>
</evidence>
<dbReference type="GO" id="GO:0006817">
    <property type="term" value="P:phosphate ion transport"/>
    <property type="evidence" value="ECO:0007669"/>
    <property type="project" value="UniProtKB-KW"/>
</dbReference>
<evidence type="ECO:0000259" key="19">
    <source>
        <dbReference type="PROSITE" id="PS50112"/>
    </source>
</evidence>
<dbReference type="Pfam" id="PF11808">
    <property type="entry name" value="PhoR"/>
    <property type="match status" value="1"/>
</dbReference>
<dbReference type="InterPro" id="IPR021766">
    <property type="entry name" value="PhoR_N"/>
</dbReference>
<sequence length="434" mass="48959">MTADLAWQGELRRIALWSALGLVVGTWTDSVAWGLCAAALPYAFWHTVQAYRLNKWLAGGRLSEIPEATGLWGSIFEGIYSLKRRNRKRKRRLAAIVSEFQASTAALPDAAVVINRDEEIVWFNQAASRLLGFGTQRDVGQRIGFLLRSPDFNRYIESGDYDSGVEIAAPNNEDVTLNVRIVPYGNQQRLLIARDVSHLHRLEQTRRDFVANASHELRTPLTVLSGYLDMMEQEGEGELDGWRTPILEMRSQAHRMQRIITDLLKLARLETKTLDVGLEPVDIADVVRELEDEARELSQGRHRLDFSAEPGVFVTGRRSELYSCLSNLVFNALQYTPEGGAITVRWWRDERGAHFSVRDTGIGVSSKDLPRLTERFYRVDVARSRETGGTGLGLAIVKHALERHQGELEIESEEGQGSCFTCHFPLERLQDKAA</sequence>
<dbReference type="GO" id="GO:0000155">
    <property type="term" value="F:phosphorelay sensor kinase activity"/>
    <property type="evidence" value="ECO:0007669"/>
    <property type="project" value="InterPro"/>
</dbReference>
<dbReference type="InterPro" id="IPR035965">
    <property type="entry name" value="PAS-like_dom_sf"/>
</dbReference>
<evidence type="ECO:0000256" key="10">
    <source>
        <dbReference type="ARBA" id="ARBA00022692"/>
    </source>
</evidence>
<comment type="caution">
    <text evidence="20">The sequence shown here is derived from an EMBL/GenBank/DDBJ whole genome shotgun (WGS) entry which is preliminary data.</text>
</comment>
<dbReference type="Gene3D" id="3.30.450.20">
    <property type="entry name" value="PAS domain"/>
    <property type="match status" value="1"/>
</dbReference>
<evidence type="ECO:0000256" key="1">
    <source>
        <dbReference type="ARBA" id="ARBA00000085"/>
    </source>
</evidence>